<sequence length="159" mass="18009">MSTESLLDASRSTRFVPYRTTPSALNLYWTRQCPRASHHTVSAVSLLDASRSTRFAPHHQCCFFTGRIKIHALRTTPSALFLYWTRQDPRASHHTVSAVSLLDASRSTRFVPHHQCCFFTGRVKIHALRTTPSALYFYWTRQGPLASHHTVTAASLLVV</sequence>
<organism evidence="1 2">
    <name type="scientific">Elysia crispata</name>
    <name type="common">lettuce slug</name>
    <dbReference type="NCBI Taxonomy" id="231223"/>
    <lineage>
        <taxon>Eukaryota</taxon>
        <taxon>Metazoa</taxon>
        <taxon>Spiralia</taxon>
        <taxon>Lophotrochozoa</taxon>
        <taxon>Mollusca</taxon>
        <taxon>Gastropoda</taxon>
        <taxon>Heterobranchia</taxon>
        <taxon>Euthyneura</taxon>
        <taxon>Panpulmonata</taxon>
        <taxon>Sacoglossa</taxon>
        <taxon>Placobranchoidea</taxon>
        <taxon>Plakobranchidae</taxon>
        <taxon>Elysia</taxon>
    </lineage>
</organism>
<accession>A0AAE0Y1U2</accession>
<protein>
    <submittedName>
        <fullName evidence="1">Uncharacterized protein</fullName>
    </submittedName>
</protein>
<evidence type="ECO:0000313" key="2">
    <source>
        <dbReference type="Proteomes" id="UP001283361"/>
    </source>
</evidence>
<proteinExistence type="predicted"/>
<dbReference type="AlphaFoldDB" id="A0AAE0Y1U2"/>
<name>A0AAE0Y1U2_9GAST</name>
<evidence type="ECO:0000313" key="1">
    <source>
        <dbReference type="EMBL" id="KAK3728905.1"/>
    </source>
</evidence>
<comment type="caution">
    <text evidence="1">The sequence shown here is derived from an EMBL/GenBank/DDBJ whole genome shotgun (WGS) entry which is preliminary data.</text>
</comment>
<dbReference type="EMBL" id="JAWDGP010007166">
    <property type="protein sequence ID" value="KAK3728905.1"/>
    <property type="molecule type" value="Genomic_DNA"/>
</dbReference>
<gene>
    <name evidence="1" type="ORF">RRG08_051553</name>
</gene>
<keyword evidence="2" id="KW-1185">Reference proteome</keyword>
<reference evidence="1" key="1">
    <citation type="journal article" date="2023" name="G3 (Bethesda)">
        <title>A reference genome for the long-term kleptoplast-retaining sea slug Elysia crispata morphotype clarki.</title>
        <authorList>
            <person name="Eastman K.E."/>
            <person name="Pendleton A.L."/>
            <person name="Shaikh M.A."/>
            <person name="Suttiyut T."/>
            <person name="Ogas R."/>
            <person name="Tomko P."/>
            <person name="Gavelis G."/>
            <person name="Widhalm J.R."/>
            <person name="Wisecaver J.H."/>
        </authorList>
    </citation>
    <scope>NUCLEOTIDE SEQUENCE</scope>
    <source>
        <strain evidence="1">ECLA1</strain>
    </source>
</reference>
<dbReference type="Proteomes" id="UP001283361">
    <property type="component" value="Unassembled WGS sequence"/>
</dbReference>